<dbReference type="InterPro" id="IPR011559">
    <property type="entry name" value="Initiation_fac_2B_a/b/d"/>
</dbReference>
<dbReference type="PANTHER" id="PTHR43475:SF1">
    <property type="entry name" value="METHYLTHIORIBOSE-1-PHOSPHATE ISOMERASE"/>
    <property type="match status" value="1"/>
</dbReference>
<dbReference type="InterPro" id="IPR000649">
    <property type="entry name" value="IF-2B-related"/>
</dbReference>
<dbReference type="Gene3D" id="3.40.50.10470">
    <property type="entry name" value="Translation initiation factor eif-2b, domain 2"/>
    <property type="match status" value="1"/>
</dbReference>
<dbReference type="Pfam" id="PF01008">
    <property type="entry name" value="IF-2B"/>
    <property type="match status" value="1"/>
</dbReference>
<sequence length="343" mass="37876">MIAKFRTVEYDPEKNHLIILDQTRLPVRESYIRLKTVNDVINSIRQLKVRGAPLIGVAAAYGVVIASRNDSMKKVNSAIRSIAKARPTAVNLSWALHRMQERAQVSDELYPALLHEALLIEKEDKDSCLTIGRIGVRLIPSAANIMVYCNAGALATTGIGTALGIIYTAKQHKKKIEVFACETRPLLQGSRLTSWELTKNQIKTHIICDNMAAHFMPKMSMIFIGADRIASNGDTANKIGSKGLAIIANAHGVPFYVAAPRSSFDLKIKNGSSIPIEQRGHNEITFFNKKCIVASQAMISNPAFDVTPNHLISAFITERGIIKPPFKRNIARLLSRTNGPDRR</sequence>
<dbReference type="AlphaFoldDB" id="A0A1F4U930"/>
<dbReference type="NCBIfam" id="TIGR00512">
    <property type="entry name" value="salvage_mtnA"/>
    <property type="match status" value="1"/>
</dbReference>
<accession>A0A1F4U930</accession>
<dbReference type="GO" id="GO:0046523">
    <property type="term" value="F:S-methyl-5-thioribose-1-phosphate isomerase activity"/>
    <property type="evidence" value="ECO:0007669"/>
    <property type="project" value="UniProtKB-UniRule"/>
</dbReference>
<feature type="binding site" evidence="2">
    <location>
        <begin position="237"/>
        <end position="238"/>
    </location>
    <ligand>
        <name>substrate</name>
    </ligand>
</feature>
<evidence type="ECO:0000256" key="1">
    <source>
        <dbReference type="ARBA" id="ARBA00023235"/>
    </source>
</evidence>
<gene>
    <name evidence="2" type="primary">mtnA</name>
    <name evidence="3" type="ORF">A2Y85_02600</name>
</gene>
<evidence type="ECO:0000313" key="4">
    <source>
        <dbReference type="Proteomes" id="UP000177025"/>
    </source>
</evidence>
<comment type="function">
    <text evidence="2">Catalyzes the interconversion of methylthioribose-1-phosphate (MTR-1-P) into methylthioribulose-1-phosphate (MTRu-1-P).</text>
</comment>
<dbReference type="GO" id="GO:0019509">
    <property type="term" value="P:L-methionine salvage from methylthioadenosine"/>
    <property type="evidence" value="ECO:0007669"/>
    <property type="project" value="UniProtKB-UniRule"/>
</dbReference>
<comment type="caution">
    <text evidence="3">The sequence shown here is derived from an EMBL/GenBank/DDBJ whole genome shotgun (WGS) entry which is preliminary data.</text>
</comment>
<dbReference type="EMBL" id="MEUM01000107">
    <property type="protein sequence ID" value="OGC41422.1"/>
    <property type="molecule type" value="Genomic_DNA"/>
</dbReference>
<feature type="active site" description="Proton donor" evidence="2">
    <location>
        <position position="227"/>
    </location>
</feature>
<proteinExistence type="inferred from homology"/>
<name>A0A1F4U930_UNCW3</name>
<dbReference type="Gene3D" id="1.20.120.420">
    <property type="entry name" value="translation initiation factor eif-2b, domain 1"/>
    <property type="match status" value="1"/>
</dbReference>
<keyword evidence="2" id="KW-0028">Amino-acid biosynthesis</keyword>
<dbReference type="UniPathway" id="UPA00904">
    <property type="reaction ID" value="UER00874"/>
</dbReference>
<dbReference type="PANTHER" id="PTHR43475">
    <property type="entry name" value="METHYLTHIORIBOSE-1-PHOSPHATE ISOMERASE"/>
    <property type="match status" value="1"/>
</dbReference>
<dbReference type="Proteomes" id="UP000177025">
    <property type="component" value="Unassembled WGS sequence"/>
</dbReference>
<reference evidence="3 4" key="1">
    <citation type="journal article" date="2016" name="Nat. Commun.">
        <title>Thousands of microbial genomes shed light on interconnected biogeochemical processes in an aquifer system.</title>
        <authorList>
            <person name="Anantharaman K."/>
            <person name="Brown C.T."/>
            <person name="Hug L.A."/>
            <person name="Sharon I."/>
            <person name="Castelle C.J."/>
            <person name="Probst A.J."/>
            <person name="Thomas B.C."/>
            <person name="Singh A."/>
            <person name="Wilkins M.J."/>
            <person name="Karaoz U."/>
            <person name="Brodie E.L."/>
            <person name="Williams K.H."/>
            <person name="Hubbard S.S."/>
            <person name="Banfield J.F."/>
        </authorList>
    </citation>
    <scope>NUCLEOTIDE SEQUENCE [LARGE SCALE GENOMIC DNA]</scope>
</reference>
<organism evidence="3 4">
    <name type="scientific">candidate division WOR-3 bacterium RBG_13_43_14</name>
    <dbReference type="NCBI Taxonomy" id="1802590"/>
    <lineage>
        <taxon>Bacteria</taxon>
        <taxon>Bacteria division WOR-3</taxon>
    </lineage>
</organism>
<comment type="catalytic activity">
    <reaction evidence="2">
        <text>5-(methylsulfanyl)-alpha-D-ribose 1-phosphate = 5-(methylsulfanyl)-D-ribulose 1-phosphate</text>
        <dbReference type="Rhea" id="RHEA:19989"/>
        <dbReference type="ChEBI" id="CHEBI:58533"/>
        <dbReference type="ChEBI" id="CHEBI:58548"/>
        <dbReference type="EC" id="5.3.1.23"/>
    </reaction>
</comment>
<keyword evidence="1 2" id="KW-0413">Isomerase</keyword>
<dbReference type="InterPro" id="IPR042529">
    <property type="entry name" value="IF_2B-like_C"/>
</dbReference>
<dbReference type="EC" id="5.3.1.23" evidence="2"/>
<dbReference type="FunFam" id="3.40.50.10470:FF:000006">
    <property type="entry name" value="Methylthioribose-1-phosphate isomerase"/>
    <property type="match status" value="1"/>
</dbReference>
<comment type="similarity">
    <text evidence="2">Belongs to the EIF-2B alpha/beta/delta subunits family. MtnA subfamily.</text>
</comment>
<protein>
    <recommendedName>
        <fullName evidence="2">Methylthioribose-1-phosphate isomerase</fullName>
        <shortName evidence="2">M1Pi</shortName>
        <shortName evidence="2">MTR-1-P isomerase</shortName>
        <ecNumber evidence="2">5.3.1.23</ecNumber>
    </recommendedName>
    <alternativeName>
        <fullName evidence="2">S-methyl-5-thioribose-1-phosphate isomerase</fullName>
    </alternativeName>
</protein>
<dbReference type="HAMAP" id="MF_01678">
    <property type="entry name" value="Salvage_MtnA"/>
    <property type="match status" value="1"/>
</dbReference>
<evidence type="ECO:0000313" key="3">
    <source>
        <dbReference type="EMBL" id="OGC41422.1"/>
    </source>
</evidence>
<dbReference type="SUPFAM" id="SSF100950">
    <property type="entry name" value="NagB/RpiA/CoA transferase-like"/>
    <property type="match status" value="1"/>
</dbReference>
<dbReference type="InterPro" id="IPR005251">
    <property type="entry name" value="IF-M1Pi"/>
</dbReference>
<feature type="binding site" evidence="2">
    <location>
        <position position="86"/>
    </location>
    <ligand>
        <name>substrate</name>
    </ligand>
</feature>
<evidence type="ECO:0000256" key="2">
    <source>
        <dbReference type="HAMAP-Rule" id="MF_01678"/>
    </source>
</evidence>
<dbReference type="NCBIfam" id="NF004326">
    <property type="entry name" value="PRK05720.1"/>
    <property type="match status" value="1"/>
</dbReference>
<feature type="binding site" evidence="2">
    <location>
        <begin position="50"/>
        <end position="52"/>
    </location>
    <ligand>
        <name>substrate</name>
    </ligand>
</feature>
<feature type="site" description="Transition state stabilizer" evidence="2">
    <location>
        <position position="149"/>
    </location>
</feature>
<feature type="binding site" evidence="2">
    <location>
        <position position="188"/>
    </location>
    <ligand>
        <name>substrate</name>
    </ligand>
</feature>
<comment type="pathway">
    <text evidence="2">Amino-acid biosynthesis; L-methionine biosynthesis via salvage pathway; L-methionine from S-methyl-5-thio-alpha-D-ribose 1-phosphate: step 1/6.</text>
</comment>
<dbReference type="InterPro" id="IPR037171">
    <property type="entry name" value="NagB/RpiA_transferase-like"/>
</dbReference>
<dbReference type="InterPro" id="IPR027363">
    <property type="entry name" value="M1Pi_N"/>
</dbReference>
<keyword evidence="2" id="KW-0486">Methionine biosynthesis</keyword>
<dbReference type="NCBIfam" id="TIGR00524">
    <property type="entry name" value="eIF-2B_rel"/>
    <property type="match status" value="1"/>
</dbReference>
<dbReference type="FunFam" id="1.20.120.420:FF:000003">
    <property type="entry name" value="Methylthioribose-1-phosphate isomerase"/>
    <property type="match status" value="1"/>
</dbReference>